<feature type="transmembrane region" description="Helical" evidence="11">
    <location>
        <begin position="333"/>
        <end position="352"/>
    </location>
</feature>
<evidence type="ECO:0000256" key="4">
    <source>
        <dbReference type="ARBA" id="ARBA00022670"/>
    </source>
</evidence>
<comment type="subcellular location">
    <subcellularLocation>
        <location evidence="2">Membrane</location>
        <topology evidence="2">Multi-pass membrane protein</topology>
    </subcellularLocation>
</comment>
<dbReference type="InterPro" id="IPR036034">
    <property type="entry name" value="PDZ_sf"/>
</dbReference>
<name>A0A1F7W787_9BACT</name>
<evidence type="ECO:0000256" key="2">
    <source>
        <dbReference type="ARBA" id="ARBA00004141"/>
    </source>
</evidence>
<feature type="transmembrane region" description="Helical" evidence="11">
    <location>
        <begin position="91"/>
        <end position="115"/>
    </location>
</feature>
<dbReference type="SUPFAM" id="SSF50156">
    <property type="entry name" value="PDZ domain-like"/>
    <property type="match status" value="1"/>
</dbReference>
<dbReference type="EC" id="3.4.24.-" evidence="11"/>
<dbReference type="Pfam" id="PF02163">
    <property type="entry name" value="Peptidase_M50"/>
    <property type="match status" value="1"/>
</dbReference>
<keyword evidence="5 11" id="KW-0812">Transmembrane</keyword>
<dbReference type="AlphaFoldDB" id="A0A1F7W787"/>
<sequence length="372" mass="39710">MFWTIILFLAVLSLLVFAHEFGHFIVAKKSGMKVEEFGFGFPPRAFAIRRGDTEYSINWIPLGGFVKIKGESGQHRGDADSFASKPAWKRLAVLIAGVTMNLVLASVLLSIGFMIGLPTAIDANMPAGATVEEARMRVMTVADGSPAARAGIVAGEELLSMDGMTFESAEDARAYIQENGDEGIEAVVAKADGAFVTVTVVSEDLANLDVHGVGVGLVKTGLVSFPFHLAVYHGVTATIAYTIEVVRAFADLLRNLVVHQKVSVDLSGPVGIAVMTGEAAQLGITYLLQFAALLSINLAVVNVLPFPALDGGRILFLAIEAVRRKAVDQRLEAIVHNVGFAMLMTLVVLVTYRDFVKFGGQMWGAVKAMIGV</sequence>
<feature type="transmembrane region" description="Helical" evidence="11">
    <location>
        <begin position="284"/>
        <end position="306"/>
    </location>
</feature>
<evidence type="ECO:0000256" key="9">
    <source>
        <dbReference type="ARBA" id="ARBA00023049"/>
    </source>
</evidence>
<evidence type="ECO:0000256" key="6">
    <source>
        <dbReference type="ARBA" id="ARBA00022801"/>
    </source>
</evidence>
<dbReference type="NCBIfam" id="TIGR00054">
    <property type="entry name" value="RIP metalloprotease RseP"/>
    <property type="match status" value="1"/>
</dbReference>
<evidence type="ECO:0000259" key="12">
    <source>
        <dbReference type="PROSITE" id="PS50106"/>
    </source>
</evidence>
<dbReference type="PANTHER" id="PTHR42837:SF2">
    <property type="entry name" value="MEMBRANE METALLOPROTEASE ARASP2, CHLOROPLASTIC-RELATED"/>
    <property type="match status" value="1"/>
</dbReference>
<keyword evidence="9 11" id="KW-0482">Metalloprotease</keyword>
<evidence type="ECO:0000313" key="13">
    <source>
        <dbReference type="EMBL" id="OGL98662.1"/>
    </source>
</evidence>
<keyword evidence="7 11" id="KW-0862">Zinc</keyword>
<keyword evidence="10 11" id="KW-0472">Membrane</keyword>
<dbReference type="InterPro" id="IPR001478">
    <property type="entry name" value="PDZ"/>
</dbReference>
<dbReference type="PANTHER" id="PTHR42837">
    <property type="entry name" value="REGULATOR OF SIGMA-E PROTEASE RSEP"/>
    <property type="match status" value="1"/>
</dbReference>
<feature type="domain" description="PDZ" evidence="12">
    <location>
        <begin position="114"/>
        <end position="182"/>
    </location>
</feature>
<proteinExistence type="inferred from homology"/>
<dbReference type="EMBL" id="MGFE01000017">
    <property type="protein sequence ID" value="OGL98662.1"/>
    <property type="molecule type" value="Genomic_DNA"/>
</dbReference>
<protein>
    <recommendedName>
        <fullName evidence="11">Zinc metalloprotease</fullName>
        <ecNumber evidence="11">3.4.24.-</ecNumber>
    </recommendedName>
</protein>
<dbReference type="GO" id="GO:0016020">
    <property type="term" value="C:membrane"/>
    <property type="evidence" value="ECO:0007669"/>
    <property type="project" value="UniProtKB-SubCell"/>
</dbReference>
<evidence type="ECO:0000256" key="11">
    <source>
        <dbReference type="RuleBase" id="RU362031"/>
    </source>
</evidence>
<dbReference type="Proteomes" id="UP000176501">
    <property type="component" value="Unassembled WGS sequence"/>
</dbReference>
<evidence type="ECO:0000256" key="5">
    <source>
        <dbReference type="ARBA" id="ARBA00022692"/>
    </source>
</evidence>
<dbReference type="SMART" id="SM00228">
    <property type="entry name" value="PDZ"/>
    <property type="match status" value="1"/>
</dbReference>
<evidence type="ECO:0000256" key="7">
    <source>
        <dbReference type="ARBA" id="ARBA00022833"/>
    </source>
</evidence>
<dbReference type="GO" id="GO:0006508">
    <property type="term" value="P:proteolysis"/>
    <property type="evidence" value="ECO:0007669"/>
    <property type="project" value="UniProtKB-KW"/>
</dbReference>
<comment type="cofactor">
    <cofactor evidence="1 11">
        <name>Zn(2+)</name>
        <dbReference type="ChEBI" id="CHEBI:29105"/>
    </cofactor>
</comment>
<dbReference type="InterPro" id="IPR004387">
    <property type="entry name" value="Pept_M50_Zn"/>
</dbReference>
<dbReference type="GO" id="GO:0004222">
    <property type="term" value="F:metalloendopeptidase activity"/>
    <property type="evidence" value="ECO:0007669"/>
    <property type="project" value="InterPro"/>
</dbReference>
<accession>A0A1F7W787</accession>
<organism evidence="13 14">
    <name type="scientific">Candidatus Uhrbacteria bacterium RIFOXYB2_FULL_57_15</name>
    <dbReference type="NCBI Taxonomy" id="1802422"/>
    <lineage>
        <taxon>Bacteria</taxon>
        <taxon>Candidatus Uhriibacteriota</taxon>
    </lineage>
</organism>
<dbReference type="InterPro" id="IPR041489">
    <property type="entry name" value="PDZ_6"/>
</dbReference>
<keyword evidence="8 11" id="KW-1133">Transmembrane helix</keyword>
<dbReference type="Gene3D" id="2.30.42.10">
    <property type="match status" value="1"/>
</dbReference>
<evidence type="ECO:0000313" key="14">
    <source>
        <dbReference type="Proteomes" id="UP000176501"/>
    </source>
</evidence>
<keyword evidence="11" id="KW-0479">Metal-binding</keyword>
<dbReference type="Pfam" id="PF17820">
    <property type="entry name" value="PDZ_6"/>
    <property type="match status" value="1"/>
</dbReference>
<evidence type="ECO:0000256" key="8">
    <source>
        <dbReference type="ARBA" id="ARBA00022989"/>
    </source>
</evidence>
<comment type="similarity">
    <text evidence="3 11">Belongs to the peptidase M50B family.</text>
</comment>
<evidence type="ECO:0000256" key="10">
    <source>
        <dbReference type="ARBA" id="ARBA00023136"/>
    </source>
</evidence>
<reference evidence="13 14" key="1">
    <citation type="journal article" date="2016" name="Nat. Commun.">
        <title>Thousands of microbial genomes shed light on interconnected biogeochemical processes in an aquifer system.</title>
        <authorList>
            <person name="Anantharaman K."/>
            <person name="Brown C.T."/>
            <person name="Hug L.A."/>
            <person name="Sharon I."/>
            <person name="Castelle C.J."/>
            <person name="Probst A.J."/>
            <person name="Thomas B.C."/>
            <person name="Singh A."/>
            <person name="Wilkins M.J."/>
            <person name="Karaoz U."/>
            <person name="Brodie E.L."/>
            <person name="Williams K.H."/>
            <person name="Hubbard S.S."/>
            <person name="Banfield J.F."/>
        </authorList>
    </citation>
    <scope>NUCLEOTIDE SEQUENCE [LARGE SCALE GENOMIC DNA]</scope>
</reference>
<gene>
    <name evidence="13" type="ORF">A2304_03090</name>
</gene>
<keyword evidence="4 13" id="KW-0645">Protease</keyword>
<comment type="caution">
    <text evidence="13">The sequence shown here is derived from an EMBL/GenBank/DDBJ whole genome shotgun (WGS) entry which is preliminary data.</text>
</comment>
<dbReference type="PROSITE" id="PS50106">
    <property type="entry name" value="PDZ"/>
    <property type="match status" value="1"/>
</dbReference>
<evidence type="ECO:0000256" key="3">
    <source>
        <dbReference type="ARBA" id="ARBA00007931"/>
    </source>
</evidence>
<keyword evidence="6 11" id="KW-0378">Hydrolase</keyword>
<dbReference type="CDD" id="cd06163">
    <property type="entry name" value="S2P-M50_PDZ_RseP-like"/>
    <property type="match status" value="1"/>
</dbReference>
<dbReference type="GO" id="GO:0046872">
    <property type="term" value="F:metal ion binding"/>
    <property type="evidence" value="ECO:0007669"/>
    <property type="project" value="UniProtKB-KW"/>
</dbReference>
<dbReference type="InterPro" id="IPR008915">
    <property type="entry name" value="Peptidase_M50"/>
</dbReference>
<evidence type="ECO:0000256" key="1">
    <source>
        <dbReference type="ARBA" id="ARBA00001947"/>
    </source>
</evidence>